<dbReference type="Gene3D" id="1.10.287.110">
    <property type="entry name" value="DnaJ domain"/>
    <property type="match status" value="1"/>
</dbReference>
<dbReference type="SUPFAM" id="SSF46565">
    <property type="entry name" value="Chaperone J-domain"/>
    <property type="match status" value="1"/>
</dbReference>
<feature type="repeat" description="TPR" evidence="6">
    <location>
        <begin position="146"/>
        <end position="179"/>
    </location>
</feature>
<feature type="region of interest" description="Disordered" evidence="7">
    <location>
        <begin position="449"/>
        <end position="482"/>
    </location>
</feature>
<dbReference type="Pfam" id="PF00226">
    <property type="entry name" value="DnaJ"/>
    <property type="match status" value="1"/>
</dbReference>
<dbReference type="PANTHER" id="PTHR44140">
    <property type="entry name" value="LD25575P"/>
    <property type="match status" value="1"/>
</dbReference>
<dbReference type="PROSITE" id="PS50076">
    <property type="entry name" value="DNAJ_2"/>
    <property type="match status" value="1"/>
</dbReference>
<reference evidence="10 11" key="1">
    <citation type="journal article" date="2016" name="Nat. Commun.">
        <title>Extremotolerant tardigrade genome and improved radiotolerance of human cultured cells by tardigrade-unique protein.</title>
        <authorList>
            <person name="Hashimoto T."/>
            <person name="Horikawa D.D."/>
            <person name="Saito Y."/>
            <person name="Kuwahara H."/>
            <person name="Kozuka-Hata H."/>
            <person name="Shin-I T."/>
            <person name="Minakuchi Y."/>
            <person name="Ohishi K."/>
            <person name="Motoyama A."/>
            <person name="Aizu T."/>
            <person name="Enomoto A."/>
            <person name="Kondo K."/>
            <person name="Tanaka S."/>
            <person name="Hara Y."/>
            <person name="Koshikawa S."/>
            <person name="Sagara H."/>
            <person name="Miura T."/>
            <person name="Yokobori S."/>
            <person name="Miyagawa K."/>
            <person name="Suzuki Y."/>
            <person name="Kubo T."/>
            <person name="Oyama M."/>
            <person name="Kohara Y."/>
            <person name="Fujiyama A."/>
            <person name="Arakawa K."/>
            <person name="Katayama T."/>
            <person name="Toyoda A."/>
            <person name="Kunieda T."/>
        </authorList>
    </citation>
    <scope>NUCLEOTIDE SEQUENCE [LARGE SCALE GENOMIC DNA]</scope>
    <source>
        <strain evidence="10 11">YOKOZUNA-1</strain>
    </source>
</reference>
<dbReference type="GO" id="GO:0051087">
    <property type="term" value="F:protein-folding chaperone binding"/>
    <property type="evidence" value="ECO:0007669"/>
    <property type="project" value="TreeGrafter"/>
</dbReference>
<dbReference type="PROSITE" id="PS50005">
    <property type="entry name" value="TPR"/>
    <property type="match status" value="5"/>
</dbReference>
<evidence type="ECO:0000256" key="4">
    <source>
        <dbReference type="ARBA" id="ARBA00022803"/>
    </source>
</evidence>
<feature type="compositionally biased region" description="Low complexity" evidence="7">
    <location>
        <begin position="464"/>
        <end position="482"/>
    </location>
</feature>
<dbReference type="SMART" id="SM00028">
    <property type="entry name" value="TPR"/>
    <property type="match status" value="7"/>
</dbReference>
<keyword evidence="2 8" id="KW-0732">Signal</keyword>
<dbReference type="PANTHER" id="PTHR44140:SF2">
    <property type="entry name" value="LD25575P"/>
    <property type="match status" value="1"/>
</dbReference>
<evidence type="ECO:0000256" key="5">
    <source>
        <dbReference type="ARBA" id="ARBA00022824"/>
    </source>
</evidence>
<dbReference type="Gene3D" id="1.25.40.10">
    <property type="entry name" value="Tetratricopeptide repeat domain"/>
    <property type="match status" value="1"/>
</dbReference>
<feature type="signal peptide" evidence="8">
    <location>
        <begin position="1"/>
        <end position="26"/>
    </location>
</feature>
<comment type="caution">
    <text evidence="10">The sequence shown here is derived from an EMBL/GenBank/DDBJ whole genome shotgun (WGS) entry which is preliminary data.</text>
</comment>
<evidence type="ECO:0000259" key="9">
    <source>
        <dbReference type="PROSITE" id="PS50076"/>
    </source>
</evidence>
<evidence type="ECO:0000256" key="1">
    <source>
        <dbReference type="ARBA" id="ARBA00004319"/>
    </source>
</evidence>
<dbReference type="GO" id="GO:0034975">
    <property type="term" value="P:protein folding in endoplasmic reticulum"/>
    <property type="evidence" value="ECO:0007669"/>
    <property type="project" value="TreeGrafter"/>
</dbReference>
<evidence type="ECO:0000313" key="11">
    <source>
        <dbReference type="Proteomes" id="UP000186922"/>
    </source>
</evidence>
<dbReference type="SMART" id="SM00271">
    <property type="entry name" value="DnaJ"/>
    <property type="match status" value="1"/>
</dbReference>
<feature type="chain" id="PRO_5008897801" description="J domain-containing protein" evidence="8">
    <location>
        <begin position="27"/>
        <end position="492"/>
    </location>
</feature>
<feature type="repeat" description="TPR" evidence="6">
    <location>
        <begin position="331"/>
        <end position="364"/>
    </location>
</feature>
<dbReference type="OrthoDB" id="1726119at2759"/>
<dbReference type="InterPro" id="IPR011990">
    <property type="entry name" value="TPR-like_helical_dom_sf"/>
</dbReference>
<organism evidence="10 11">
    <name type="scientific">Ramazzottius varieornatus</name>
    <name type="common">Water bear</name>
    <name type="synonym">Tardigrade</name>
    <dbReference type="NCBI Taxonomy" id="947166"/>
    <lineage>
        <taxon>Eukaryota</taxon>
        <taxon>Metazoa</taxon>
        <taxon>Ecdysozoa</taxon>
        <taxon>Tardigrada</taxon>
        <taxon>Eutardigrada</taxon>
        <taxon>Parachela</taxon>
        <taxon>Hypsibioidea</taxon>
        <taxon>Ramazzottiidae</taxon>
        <taxon>Ramazzottius</taxon>
    </lineage>
</organism>
<dbReference type="InterPro" id="IPR001623">
    <property type="entry name" value="DnaJ_domain"/>
</dbReference>
<dbReference type="Pfam" id="PF13432">
    <property type="entry name" value="TPR_16"/>
    <property type="match status" value="1"/>
</dbReference>
<dbReference type="GO" id="GO:0051787">
    <property type="term" value="F:misfolded protein binding"/>
    <property type="evidence" value="ECO:0007669"/>
    <property type="project" value="TreeGrafter"/>
</dbReference>
<dbReference type="EMBL" id="BDGG01000003">
    <property type="protein sequence ID" value="GAU94939.1"/>
    <property type="molecule type" value="Genomic_DNA"/>
</dbReference>
<evidence type="ECO:0000313" key="10">
    <source>
        <dbReference type="EMBL" id="GAU94939.1"/>
    </source>
</evidence>
<dbReference type="Pfam" id="PF13181">
    <property type="entry name" value="TPR_8"/>
    <property type="match status" value="1"/>
</dbReference>
<dbReference type="GO" id="GO:0005788">
    <property type="term" value="C:endoplasmic reticulum lumen"/>
    <property type="evidence" value="ECO:0007669"/>
    <property type="project" value="UniProtKB-SubCell"/>
</dbReference>
<dbReference type="CDD" id="cd06257">
    <property type="entry name" value="DnaJ"/>
    <property type="match status" value="1"/>
</dbReference>
<dbReference type="InterPro" id="IPR036869">
    <property type="entry name" value="J_dom_sf"/>
</dbReference>
<dbReference type="STRING" id="947166.A0A1D1UZ94"/>
<dbReference type="Proteomes" id="UP000186922">
    <property type="component" value="Unassembled WGS sequence"/>
</dbReference>
<keyword evidence="4 6" id="KW-0802">TPR repeat</keyword>
<dbReference type="SUPFAM" id="SSF48452">
    <property type="entry name" value="TPR-like"/>
    <property type="match status" value="2"/>
</dbReference>
<keyword evidence="5" id="KW-0256">Endoplasmic reticulum</keyword>
<keyword evidence="3" id="KW-0677">Repeat</keyword>
<evidence type="ECO:0000256" key="2">
    <source>
        <dbReference type="ARBA" id="ARBA00022729"/>
    </source>
</evidence>
<dbReference type="FunFam" id="1.25.40.10:FF:000224">
    <property type="entry name" value="DnaJ and TPR domain protein"/>
    <property type="match status" value="1"/>
</dbReference>
<dbReference type="AlphaFoldDB" id="A0A1D1UZ94"/>
<evidence type="ECO:0000256" key="7">
    <source>
        <dbReference type="SAM" id="MobiDB-lite"/>
    </source>
</evidence>
<dbReference type="PRINTS" id="PR00625">
    <property type="entry name" value="JDOMAIN"/>
</dbReference>
<keyword evidence="11" id="KW-1185">Reference proteome</keyword>
<evidence type="ECO:0000256" key="3">
    <source>
        <dbReference type="ARBA" id="ARBA00022737"/>
    </source>
</evidence>
<comment type="subcellular location">
    <subcellularLocation>
        <location evidence="1">Endoplasmic reticulum lumen</location>
    </subcellularLocation>
</comment>
<feature type="repeat" description="TPR" evidence="6">
    <location>
        <begin position="32"/>
        <end position="65"/>
    </location>
</feature>
<accession>A0A1D1UZ94</accession>
<sequence length="492" mass="56536">MSRHVASKFYFLWIIWAALDMHLILAITKAEVENHLNMAKTFLAKGQLADALSHYHAAIDGDPDNYMAYFRRATVYLALGRAKSALHDMERVIELKPDFVLARTQRANILLKQGQLEDALKEYEFILSKDPNNHEIHIQVELLEHVKEELERGREALISGDYHVAVEHFTKVLEICPSDVHTRKQRAQGFELLGDMPDSLNDLRQVAKLQAEQTEPHYLLSMALYKFGEAEESLNAIRECLKLDTDHSKCKKHYTLLRKLVKQLQGIQEDISNSKYAECVQRCDTTLTIDPSNEAINRDINRRLCLCASKSDGIRGVKVCSKLLQLEPENSEALINRAEAHILNEEYDDAVRDFQEAMTHDGENRRAHEGMEKAKRLQKQSQRRDYYKILGVKRNADEKTITKAYRKLAKQWHPDRFSDPQEKEQAQKKFMDIAAAMEVLTDSEKRAKYDAGEDPLDPEAQSRGGNPFHPFGQGFNPFGQGQGQPFTFHFKM</sequence>
<feature type="domain" description="J" evidence="9">
    <location>
        <begin position="385"/>
        <end position="453"/>
    </location>
</feature>
<feature type="repeat" description="TPR" evidence="6">
    <location>
        <begin position="66"/>
        <end position="99"/>
    </location>
</feature>
<gene>
    <name evidence="10" type="primary">RvY_06637-1</name>
    <name evidence="10" type="synonym">RvY_06637.1</name>
    <name evidence="10" type="ORF">RvY_06637</name>
</gene>
<feature type="repeat" description="TPR" evidence="6">
    <location>
        <begin position="100"/>
        <end position="133"/>
    </location>
</feature>
<protein>
    <recommendedName>
        <fullName evidence="9">J domain-containing protein</fullName>
    </recommendedName>
</protein>
<dbReference type="InterPro" id="IPR019734">
    <property type="entry name" value="TPR_rpt"/>
</dbReference>
<proteinExistence type="predicted"/>
<name>A0A1D1UZ94_RAMVA</name>
<evidence type="ECO:0000256" key="6">
    <source>
        <dbReference type="PROSITE-ProRule" id="PRU00339"/>
    </source>
</evidence>
<dbReference type="InterPro" id="IPR051727">
    <property type="entry name" value="DnaJ_C3_Co-chaperones"/>
</dbReference>
<evidence type="ECO:0000256" key="8">
    <source>
        <dbReference type="SAM" id="SignalP"/>
    </source>
</evidence>